<gene>
    <name evidence="1" type="ORF">R70211_04639</name>
</gene>
<accession>A0A9N8MY95</accession>
<proteinExistence type="predicted"/>
<evidence type="ECO:0000313" key="2">
    <source>
        <dbReference type="Proteomes" id="UP000675121"/>
    </source>
</evidence>
<evidence type="ECO:0000313" key="1">
    <source>
        <dbReference type="EMBL" id="CAE6923588.1"/>
    </source>
</evidence>
<organism evidence="1 2">
    <name type="scientific">Paraburkholderia domus</name>
    <dbReference type="NCBI Taxonomy" id="2793075"/>
    <lineage>
        <taxon>Bacteria</taxon>
        <taxon>Pseudomonadati</taxon>
        <taxon>Pseudomonadota</taxon>
        <taxon>Betaproteobacteria</taxon>
        <taxon>Burkholderiales</taxon>
        <taxon>Burkholderiaceae</taxon>
        <taxon>Paraburkholderia</taxon>
    </lineage>
</organism>
<name>A0A9N8MY95_9BURK</name>
<sequence>MLRGDTAFRYTFSIKRDDLIQLAITHKITFISFDRLYQEFQQCALALPFVACHGRASIDCACQINQPIKLAKLLIA</sequence>
<keyword evidence="2" id="KW-1185">Reference proteome</keyword>
<dbReference type="Proteomes" id="UP000675121">
    <property type="component" value="Unassembled WGS sequence"/>
</dbReference>
<dbReference type="EMBL" id="CAJNAS010000013">
    <property type="protein sequence ID" value="CAE6923588.1"/>
    <property type="molecule type" value="Genomic_DNA"/>
</dbReference>
<comment type="caution">
    <text evidence="1">The sequence shown here is derived from an EMBL/GenBank/DDBJ whole genome shotgun (WGS) entry which is preliminary data.</text>
</comment>
<protein>
    <submittedName>
        <fullName evidence="1">Uncharacterized protein</fullName>
    </submittedName>
</protein>
<reference evidence="1" key="1">
    <citation type="submission" date="2021-02" db="EMBL/GenBank/DDBJ databases">
        <authorList>
            <person name="Vanwijnsberghe S."/>
        </authorList>
    </citation>
    <scope>NUCLEOTIDE SEQUENCE</scope>
    <source>
        <strain evidence="1">R-70211</strain>
    </source>
</reference>
<dbReference type="AlphaFoldDB" id="A0A9N8MY95"/>